<keyword evidence="4" id="KW-1185">Reference proteome</keyword>
<dbReference type="GeneID" id="24894634"/>
<dbReference type="GO" id="GO:0003700">
    <property type="term" value="F:DNA-binding transcription factor activity"/>
    <property type="evidence" value="ECO:0007669"/>
    <property type="project" value="InterPro"/>
</dbReference>
<evidence type="ECO:0000259" key="1">
    <source>
        <dbReference type="Pfam" id="PF01022"/>
    </source>
</evidence>
<evidence type="ECO:0000313" key="3">
    <source>
        <dbReference type="EMBL" id="AKB86100.1"/>
    </source>
</evidence>
<dbReference type="AlphaFoldDB" id="A0A0E3X0Q2"/>
<dbReference type="Gene3D" id="1.10.10.10">
    <property type="entry name" value="Winged helix-like DNA-binding domain superfamily/Winged helix DNA-binding domain"/>
    <property type="match status" value="1"/>
</dbReference>
<dbReference type="Proteomes" id="UP000033048">
    <property type="component" value="Chromosome"/>
</dbReference>
<reference evidence="3 4" key="1">
    <citation type="submission" date="2014-07" db="EMBL/GenBank/DDBJ databases">
        <title>Methanogenic archaea and the global carbon cycle.</title>
        <authorList>
            <person name="Henriksen J.R."/>
            <person name="Luke J."/>
            <person name="Reinhart S."/>
            <person name="Benedict M.N."/>
            <person name="Youngblut N.D."/>
            <person name="Metcalf M.E."/>
            <person name="Whitaker R.J."/>
            <person name="Metcalf W.W."/>
        </authorList>
    </citation>
    <scope>NUCLEOTIDE SEQUENCE [LARGE SCALE GENOMIC DNA]</scope>
    <source>
        <strain evidence="3 4">MM1</strain>
    </source>
</reference>
<protein>
    <submittedName>
        <fullName evidence="3">Transcriptional regulator, ArsR family</fullName>
    </submittedName>
</protein>
<dbReference type="InterPro" id="IPR013561">
    <property type="entry name" value="FilR1_middle_dom"/>
</dbReference>
<dbReference type="InterPro" id="IPR036388">
    <property type="entry name" value="WH-like_DNA-bd_sf"/>
</dbReference>
<feature type="domain" description="Methanogenesis regulatory protein FilR1 middle" evidence="2">
    <location>
        <begin position="125"/>
        <end position="253"/>
    </location>
</feature>
<dbReference type="HOGENOM" id="CLU_062767_1_1_2"/>
<evidence type="ECO:0000313" key="4">
    <source>
        <dbReference type="Proteomes" id="UP000033048"/>
    </source>
</evidence>
<dbReference type="InterPro" id="IPR036390">
    <property type="entry name" value="WH_DNA-bd_sf"/>
</dbReference>
<accession>A0A0E3X0Q2</accession>
<dbReference type="EMBL" id="CP009518">
    <property type="protein sequence ID" value="AKB86100.1"/>
    <property type="molecule type" value="Genomic_DNA"/>
</dbReference>
<sequence>MKSELLGTLFLSEKRKDLLLLLIEGPRDIDEIKETLDVTSSAIMTQIKILMSQGLIVHESGLYELSDMCRVIVKKMQPLLDTLSVYADNKDYWENHNLNAIPSDLLERIEEFGNCEVIEPDLNRMYELPKKLEDSLRQSSYVKEVSSYFSPAYPGVYIDLAKKGIDVSVIVTEPVFDRLQNEYKEGTKEFVNLEFGNLFVCEEKVELASSTVTDKFMALSLFYKTGIYHNHAVMSFEESALKWGEDLFMHYLAISKQITDADI</sequence>
<dbReference type="Pfam" id="PF08350">
    <property type="entry name" value="FilR1_middle"/>
    <property type="match status" value="1"/>
</dbReference>
<dbReference type="PIRSF" id="PIRSF006692">
    <property type="entry name" value="TF_HTH_AF0396_prd"/>
    <property type="match status" value="1"/>
</dbReference>
<proteinExistence type="predicted"/>
<dbReference type="InterPro" id="IPR001845">
    <property type="entry name" value="HTH_ArsR_DNA-bd_dom"/>
</dbReference>
<dbReference type="CDD" id="cd00090">
    <property type="entry name" value="HTH_ARSR"/>
    <property type="match status" value="1"/>
</dbReference>
<organism evidence="3 4">
    <name type="scientific">Methanococcoides methylutens MM1</name>
    <dbReference type="NCBI Taxonomy" id="1434104"/>
    <lineage>
        <taxon>Archaea</taxon>
        <taxon>Methanobacteriati</taxon>
        <taxon>Methanobacteriota</taxon>
        <taxon>Stenosarchaea group</taxon>
        <taxon>Methanomicrobia</taxon>
        <taxon>Methanosarcinales</taxon>
        <taxon>Methanosarcinaceae</taxon>
        <taxon>Methanococcoides</taxon>
    </lineage>
</organism>
<dbReference type="SUPFAM" id="SSF46785">
    <property type="entry name" value="Winged helix' DNA-binding domain"/>
    <property type="match status" value="1"/>
</dbReference>
<dbReference type="InterPro" id="IPR016490">
    <property type="entry name" value="Tscrpt_reg_HTH_AF0396-typ3"/>
</dbReference>
<dbReference type="OrthoDB" id="11410at2157"/>
<name>A0A0E3X0Q2_METMT</name>
<dbReference type="Pfam" id="PF01022">
    <property type="entry name" value="HTH_5"/>
    <property type="match status" value="1"/>
</dbReference>
<gene>
    <name evidence="3" type="ORF">MCMEM_2047</name>
</gene>
<dbReference type="KEGG" id="mmet:MCMEM_2047"/>
<dbReference type="InterPro" id="IPR011991">
    <property type="entry name" value="ArsR-like_HTH"/>
</dbReference>
<dbReference type="RefSeq" id="WP_048206112.1">
    <property type="nucleotide sequence ID" value="NZ_CP009518.1"/>
</dbReference>
<evidence type="ECO:0000259" key="2">
    <source>
        <dbReference type="Pfam" id="PF08350"/>
    </source>
</evidence>
<feature type="domain" description="HTH arsR-type" evidence="1">
    <location>
        <begin position="13"/>
        <end position="56"/>
    </location>
</feature>
<dbReference type="PATRIC" id="fig|1434104.5.peg.2233"/>